<dbReference type="SMART" id="SM00717">
    <property type="entry name" value="SANT"/>
    <property type="match status" value="2"/>
</dbReference>
<dbReference type="FunFam" id="1.10.10.60:FF:000010">
    <property type="entry name" value="Transcriptional activator Myb isoform A"/>
    <property type="match status" value="1"/>
</dbReference>
<protein>
    <recommendedName>
        <fullName evidence="18">Major facilitator superfamily (MFS) profile domain-containing protein</fullName>
    </recommendedName>
</protein>
<dbReference type="FunFam" id="1.20.1250.20:FF:000058">
    <property type="entry name" value="ascorbate transporter, chloroplastic isoform X1"/>
    <property type="match status" value="1"/>
</dbReference>
<organism evidence="16 17">
    <name type="scientific">Rhododendron griersonianum</name>
    <dbReference type="NCBI Taxonomy" id="479676"/>
    <lineage>
        <taxon>Eukaryota</taxon>
        <taxon>Viridiplantae</taxon>
        <taxon>Streptophyta</taxon>
        <taxon>Embryophyta</taxon>
        <taxon>Tracheophyta</taxon>
        <taxon>Spermatophyta</taxon>
        <taxon>Magnoliopsida</taxon>
        <taxon>eudicotyledons</taxon>
        <taxon>Gunneridae</taxon>
        <taxon>Pentapetalae</taxon>
        <taxon>asterids</taxon>
        <taxon>Ericales</taxon>
        <taxon>Ericaceae</taxon>
        <taxon>Ericoideae</taxon>
        <taxon>Rhodoreae</taxon>
        <taxon>Rhododendron</taxon>
    </lineage>
</organism>
<sequence>MEGGGFGYVNLQNNPSSYRASLPFAAIERFVSAGKNLGNGLSSSYGGATGGYSVDDGFLWPSLVEKNCIGDINHHRLLFDIQRNVVNPNLHLHLDEEDGSRERNSKGVEKTAKGGSFINLIKGQWTDEEDRKLLKLVKKHGDKKWAQVAKQVVGRAGKQCRERWHNHLRPDIKNIYFWFCFSSELYHQKDTWSEEEERMLIQAHKILGNRWAEIAKRIPGRTENSIKNHWNATKRRQNSKKTIKKQEGKIGKSKLSLLQDYIKNLNHKTTTSTIAATTTTTPTSTGSTVIEESPTQFSLSSSGMSESSIDDSPQLMNQTHDDELDFMINFFGDIIEKNPCAVEAKLDQNDQVRSKEELPRTHLASDLYLSYLLDGPLVASPSLDYYSDNIKVVDSITVCSCSEFIALAAMNARALLISLPTDFHSSPKHNFPPDISVSRKISCSESLFRLRFLPADRAGNRRVSTPFSDGSVRRRVGRVWAEVRSDSAPKGVKLEDALGDVVFKREGDDVDGELESAVPWWKEFPKRWVIVVLCFSAFLLCNMDRIAGGIWADKVGGKKVLAFGVVWWSVATALTPIAAKVGLPFLLVVRALMGIGEGVAMPAMNNLLSKWVPVAERSRSLALVYSGMYLGSVTGLAFSPFLIHDFGWPSVFYSFGSLGTVWVAVWLSKAHSSPLEDPELRPEEKKLILRNSTSKEPVKSIPWRLILSKSPVWALIVCHFCHNWGTFILLTWMPTYYNQVLKFNLTDSGLLCVLPWLTMAFSANLGGWIADTLVSKGLSVTIVRKIMQSIGFLGPAFFLTQLSHVNSPAMAVLCMACSQGTDAFSQSGLYSNHQDIAPRYSGVMLGLSNTAGVLAGVFGTAATGYILQHGSWDDVFKVSVGLYLFGTVVWNLFSTGEKIID</sequence>
<dbReference type="InterPro" id="IPR020846">
    <property type="entry name" value="MFS_dom"/>
</dbReference>
<keyword evidence="7 11" id="KW-0472">Membrane</keyword>
<feature type="domain" description="Myb-like" evidence="12">
    <location>
        <begin position="188"/>
        <end position="234"/>
    </location>
</feature>
<evidence type="ECO:0000256" key="1">
    <source>
        <dbReference type="ARBA" id="ARBA00004123"/>
    </source>
</evidence>
<evidence type="ECO:0000259" key="14">
    <source>
        <dbReference type="PROSITE" id="PS51293"/>
    </source>
</evidence>
<dbReference type="Pfam" id="PF07690">
    <property type="entry name" value="MFS_1"/>
    <property type="match status" value="1"/>
</dbReference>
<feature type="domain" description="SANT" evidence="14">
    <location>
        <begin position="187"/>
        <end position="238"/>
    </location>
</feature>
<evidence type="ECO:0008006" key="18">
    <source>
        <dbReference type="Google" id="ProtNLM"/>
    </source>
</evidence>
<dbReference type="CDD" id="cd17380">
    <property type="entry name" value="MFS_SLC17A9_like"/>
    <property type="match status" value="1"/>
</dbReference>
<reference evidence="16" key="1">
    <citation type="submission" date="2020-08" db="EMBL/GenBank/DDBJ databases">
        <title>Plant Genome Project.</title>
        <authorList>
            <person name="Zhang R.-G."/>
        </authorList>
    </citation>
    <scope>NUCLEOTIDE SEQUENCE</scope>
    <source>
        <strain evidence="16">WSP0</strain>
        <tissue evidence="16">Leaf</tissue>
    </source>
</reference>
<keyword evidence="8" id="KW-0539">Nucleus</keyword>
<feature type="transmembrane region" description="Helical" evidence="11">
    <location>
        <begin position="648"/>
        <end position="667"/>
    </location>
</feature>
<evidence type="ECO:0000256" key="9">
    <source>
        <dbReference type="ARBA" id="ARBA00024362"/>
    </source>
</evidence>
<evidence type="ECO:0000256" key="5">
    <source>
        <dbReference type="ARBA" id="ARBA00022989"/>
    </source>
</evidence>
<dbReference type="PANTHER" id="PTHR11662">
    <property type="entry name" value="SOLUTE CARRIER FAMILY 17"/>
    <property type="match status" value="1"/>
</dbReference>
<comment type="subcellular location">
    <subcellularLocation>
        <location evidence="2">Membrane</location>
        <topology evidence="2">Multi-pass membrane protein</topology>
    </subcellularLocation>
    <subcellularLocation>
        <location evidence="1">Nucleus</location>
    </subcellularLocation>
</comment>
<evidence type="ECO:0000256" key="10">
    <source>
        <dbReference type="ARBA" id="ARBA00044504"/>
    </source>
</evidence>
<name>A0AAV6LSI0_9ERIC</name>
<dbReference type="Gene3D" id="1.10.10.60">
    <property type="entry name" value="Homeodomain-like"/>
    <property type="match status" value="2"/>
</dbReference>
<dbReference type="InterPro" id="IPR009057">
    <property type="entry name" value="Homeodomain-like_sf"/>
</dbReference>
<dbReference type="GO" id="GO:0005315">
    <property type="term" value="F:phosphate transmembrane transporter activity"/>
    <property type="evidence" value="ECO:0007669"/>
    <property type="project" value="UniProtKB-ARBA"/>
</dbReference>
<keyword evidence="17" id="KW-1185">Reference proteome</keyword>
<dbReference type="PROSITE" id="PS50850">
    <property type="entry name" value="MFS"/>
    <property type="match status" value="1"/>
</dbReference>
<feature type="transmembrane region" description="Helical" evidence="11">
    <location>
        <begin position="753"/>
        <end position="774"/>
    </location>
</feature>
<evidence type="ECO:0000256" key="8">
    <source>
        <dbReference type="ARBA" id="ARBA00023242"/>
    </source>
</evidence>
<dbReference type="PROSITE" id="PS50090">
    <property type="entry name" value="MYB_LIKE"/>
    <property type="match status" value="2"/>
</dbReference>
<feature type="transmembrane region" description="Helical" evidence="11">
    <location>
        <begin position="847"/>
        <end position="867"/>
    </location>
</feature>
<feature type="transmembrane region" description="Helical" evidence="11">
    <location>
        <begin position="585"/>
        <end position="608"/>
    </location>
</feature>
<dbReference type="PANTHER" id="PTHR11662:SF446">
    <property type="entry name" value="SODIUM-DEPENDENT PHOSPHATE TRANSPORT PROTEIN 1, CHLOROPLASTIC"/>
    <property type="match status" value="1"/>
</dbReference>
<feature type="domain" description="HTH myb-type" evidence="15">
    <location>
        <begin position="187"/>
        <end position="238"/>
    </location>
</feature>
<evidence type="ECO:0000313" key="17">
    <source>
        <dbReference type="Proteomes" id="UP000823749"/>
    </source>
</evidence>
<evidence type="ECO:0000256" key="4">
    <source>
        <dbReference type="ARBA" id="ARBA00022737"/>
    </source>
</evidence>
<feature type="domain" description="HTH myb-type" evidence="15">
    <location>
        <begin position="119"/>
        <end position="172"/>
    </location>
</feature>
<keyword evidence="3 11" id="KW-0812">Transmembrane</keyword>
<dbReference type="InterPro" id="IPR011701">
    <property type="entry name" value="MFS"/>
</dbReference>
<dbReference type="CDD" id="cd00167">
    <property type="entry name" value="SANT"/>
    <property type="match status" value="2"/>
</dbReference>
<evidence type="ECO:0000313" key="16">
    <source>
        <dbReference type="EMBL" id="KAG5566994.1"/>
    </source>
</evidence>
<evidence type="ECO:0000256" key="7">
    <source>
        <dbReference type="ARBA" id="ARBA00023136"/>
    </source>
</evidence>
<dbReference type="AlphaFoldDB" id="A0AAV6LSI0"/>
<comment type="similarity">
    <text evidence="9">Belongs to the major facilitator superfamily. Sodium/anion cotransporter (TC 2.A.1.14) family.</text>
</comment>
<evidence type="ECO:0000256" key="3">
    <source>
        <dbReference type="ARBA" id="ARBA00022692"/>
    </source>
</evidence>
<dbReference type="Pfam" id="PF00249">
    <property type="entry name" value="Myb_DNA-binding"/>
    <property type="match status" value="2"/>
</dbReference>
<feature type="transmembrane region" description="Helical" evidence="11">
    <location>
        <begin position="874"/>
        <end position="893"/>
    </location>
</feature>
<comment type="caution">
    <text evidence="16">The sequence shown here is derived from an EMBL/GenBank/DDBJ whole genome shotgun (WGS) entry which is preliminary data.</text>
</comment>
<feature type="transmembrane region" description="Helical" evidence="11">
    <location>
        <begin position="528"/>
        <end position="548"/>
    </location>
</feature>
<dbReference type="InterPro" id="IPR017930">
    <property type="entry name" value="Myb_dom"/>
</dbReference>
<proteinExistence type="inferred from homology"/>
<evidence type="ECO:0000259" key="13">
    <source>
        <dbReference type="PROSITE" id="PS50850"/>
    </source>
</evidence>
<dbReference type="Gene3D" id="1.20.1250.20">
    <property type="entry name" value="MFS general substrate transporter like domains"/>
    <property type="match status" value="1"/>
</dbReference>
<dbReference type="InterPro" id="IPR050382">
    <property type="entry name" value="MFS_Na/Anion_cotransporter"/>
</dbReference>
<dbReference type="GO" id="GO:0005634">
    <property type="term" value="C:nucleus"/>
    <property type="evidence" value="ECO:0007669"/>
    <property type="project" value="UniProtKB-SubCell"/>
</dbReference>
<dbReference type="GO" id="GO:0016020">
    <property type="term" value="C:membrane"/>
    <property type="evidence" value="ECO:0007669"/>
    <property type="project" value="UniProtKB-SubCell"/>
</dbReference>
<feature type="domain" description="Major facilitator superfamily (MFS) profile" evidence="13">
    <location>
        <begin position="492"/>
        <end position="898"/>
    </location>
</feature>
<keyword evidence="4" id="KW-0677">Repeat</keyword>
<feature type="transmembrane region" description="Helical" evidence="11">
    <location>
        <begin position="620"/>
        <end position="642"/>
    </location>
</feature>
<dbReference type="PROSITE" id="PS51294">
    <property type="entry name" value="HTH_MYB"/>
    <property type="match status" value="2"/>
</dbReference>
<dbReference type="GO" id="GO:0003677">
    <property type="term" value="F:DNA binding"/>
    <property type="evidence" value="ECO:0007669"/>
    <property type="project" value="UniProtKB-KW"/>
</dbReference>
<dbReference type="InterPro" id="IPR036259">
    <property type="entry name" value="MFS_trans_sf"/>
</dbReference>
<gene>
    <name evidence="16" type="ORF">RHGRI_002528</name>
</gene>
<evidence type="ECO:0000259" key="15">
    <source>
        <dbReference type="PROSITE" id="PS51294"/>
    </source>
</evidence>
<dbReference type="Proteomes" id="UP000823749">
    <property type="component" value="Chromosome 1"/>
</dbReference>
<keyword evidence="6" id="KW-0238">DNA-binding</keyword>
<dbReference type="InterPro" id="IPR044777">
    <property type="entry name" value="SLC17A9-like"/>
</dbReference>
<dbReference type="SUPFAM" id="SSF103473">
    <property type="entry name" value="MFS general substrate transporter"/>
    <property type="match status" value="1"/>
</dbReference>
<evidence type="ECO:0000256" key="2">
    <source>
        <dbReference type="ARBA" id="ARBA00004141"/>
    </source>
</evidence>
<evidence type="ECO:0000259" key="12">
    <source>
        <dbReference type="PROSITE" id="PS50090"/>
    </source>
</evidence>
<evidence type="ECO:0000256" key="11">
    <source>
        <dbReference type="SAM" id="Phobius"/>
    </source>
</evidence>
<dbReference type="InterPro" id="IPR017884">
    <property type="entry name" value="SANT_dom"/>
</dbReference>
<feature type="transmembrane region" description="Helical" evidence="11">
    <location>
        <begin position="712"/>
        <end position="733"/>
    </location>
</feature>
<feature type="transmembrane region" description="Helical" evidence="11">
    <location>
        <begin position="560"/>
        <end position="579"/>
    </location>
</feature>
<feature type="domain" description="Myb-like" evidence="12">
    <location>
        <begin position="122"/>
        <end position="168"/>
    </location>
</feature>
<keyword evidence="5 11" id="KW-1133">Transmembrane helix</keyword>
<dbReference type="InterPro" id="IPR001005">
    <property type="entry name" value="SANT/Myb"/>
</dbReference>
<comment type="similarity">
    <text evidence="10">Belongs to the major facilitator superfamily. Phosphate:H(+) symporter (TC 2.A.1.9) family.</text>
</comment>
<accession>A0AAV6LSI0</accession>
<dbReference type="SUPFAM" id="SSF46689">
    <property type="entry name" value="Homeodomain-like"/>
    <property type="match status" value="1"/>
</dbReference>
<dbReference type="EMBL" id="JACTNZ010000001">
    <property type="protein sequence ID" value="KAG5566994.1"/>
    <property type="molecule type" value="Genomic_DNA"/>
</dbReference>
<evidence type="ECO:0000256" key="6">
    <source>
        <dbReference type="ARBA" id="ARBA00023125"/>
    </source>
</evidence>
<dbReference type="PROSITE" id="PS51293">
    <property type="entry name" value="SANT"/>
    <property type="match status" value="1"/>
</dbReference>